<feature type="transmembrane region" description="Helical" evidence="8">
    <location>
        <begin position="38"/>
        <end position="65"/>
    </location>
</feature>
<keyword evidence="7 8" id="KW-0472">Membrane</keyword>
<keyword evidence="6 8" id="KW-1133">Transmembrane helix</keyword>
<evidence type="ECO:0000256" key="7">
    <source>
        <dbReference type="ARBA" id="ARBA00023136"/>
    </source>
</evidence>
<feature type="transmembrane region" description="Helical" evidence="8">
    <location>
        <begin position="7"/>
        <end position="32"/>
    </location>
</feature>
<proteinExistence type="predicted"/>
<dbReference type="Pfam" id="PF04290">
    <property type="entry name" value="DctQ"/>
    <property type="match status" value="1"/>
</dbReference>
<dbReference type="InterPro" id="IPR055348">
    <property type="entry name" value="DctQ"/>
</dbReference>
<evidence type="ECO:0000256" key="3">
    <source>
        <dbReference type="ARBA" id="ARBA00022475"/>
    </source>
</evidence>
<organism evidence="10">
    <name type="scientific">marine metagenome</name>
    <dbReference type="NCBI Taxonomy" id="408172"/>
    <lineage>
        <taxon>unclassified sequences</taxon>
        <taxon>metagenomes</taxon>
        <taxon>ecological metagenomes</taxon>
    </lineage>
</organism>
<feature type="domain" description="Tripartite ATP-independent periplasmic transporters DctQ component" evidence="9">
    <location>
        <begin position="26"/>
        <end position="158"/>
    </location>
</feature>
<gene>
    <name evidence="10" type="ORF">METZ01_LOCUS377692</name>
</gene>
<dbReference type="EMBL" id="UINC01138719">
    <property type="protein sequence ID" value="SVD24838.1"/>
    <property type="molecule type" value="Genomic_DNA"/>
</dbReference>
<evidence type="ECO:0000256" key="8">
    <source>
        <dbReference type="SAM" id="Phobius"/>
    </source>
</evidence>
<accession>A0A382TTN3</accession>
<keyword evidence="5 8" id="KW-0812">Transmembrane</keyword>
<evidence type="ECO:0000313" key="10">
    <source>
        <dbReference type="EMBL" id="SVD24838.1"/>
    </source>
</evidence>
<dbReference type="GO" id="GO:0022857">
    <property type="term" value="F:transmembrane transporter activity"/>
    <property type="evidence" value="ECO:0007669"/>
    <property type="project" value="TreeGrafter"/>
</dbReference>
<dbReference type="GO" id="GO:0005886">
    <property type="term" value="C:plasma membrane"/>
    <property type="evidence" value="ECO:0007669"/>
    <property type="project" value="UniProtKB-SubCell"/>
</dbReference>
<keyword evidence="2" id="KW-0813">Transport</keyword>
<evidence type="ECO:0000256" key="4">
    <source>
        <dbReference type="ARBA" id="ARBA00022519"/>
    </source>
</evidence>
<evidence type="ECO:0000256" key="5">
    <source>
        <dbReference type="ARBA" id="ARBA00022692"/>
    </source>
</evidence>
<evidence type="ECO:0000259" key="9">
    <source>
        <dbReference type="Pfam" id="PF04290"/>
    </source>
</evidence>
<dbReference type="PROSITE" id="PS51257">
    <property type="entry name" value="PROKAR_LIPOPROTEIN"/>
    <property type="match status" value="1"/>
</dbReference>
<dbReference type="PANTHER" id="PTHR35011">
    <property type="entry name" value="2,3-DIKETO-L-GULONATE TRAP TRANSPORTER SMALL PERMEASE PROTEIN YIAM"/>
    <property type="match status" value="1"/>
</dbReference>
<evidence type="ECO:0000256" key="6">
    <source>
        <dbReference type="ARBA" id="ARBA00022989"/>
    </source>
</evidence>
<name>A0A382TTN3_9ZZZZ</name>
<comment type="subcellular location">
    <subcellularLocation>
        <location evidence="1">Cell inner membrane</location>
        <topology evidence="1">Multi-pass membrane protein</topology>
    </subcellularLocation>
</comment>
<feature type="transmembrane region" description="Helical" evidence="8">
    <location>
        <begin position="86"/>
        <end position="110"/>
    </location>
</feature>
<reference evidence="10" key="1">
    <citation type="submission" date="2018-05" db="EMBL/GenBank/DDBJ databases">
        <authorList>
            <person name="Lanie J.A."/>
            <person name="Ng W.-L."/>
            <person name="Kazmierczak K.M."/>
            <person name="Andrzejewski T.M."/>
            <person name="Davidsen T.M."/>
            <person name="Wayne K.J."/>
            <person name="Tettelin H."/>
            <person name="Glass J.I."/>
            <person name="Rusch D."/>
            <person name="Podicherti R."/>
            <person name="Tsui H.-C.T."/>
            <person name="Winkler M.E."/>
        </authorList>
    </citation>
    <scope>NUCLEOTIDE SEQUENCE</scope>
</reference>
<dbReference type="InterPro" id="IPR007387">
    <property type="entry name" value="TRAP_DctQ"/>
</dbReference>
<sequence>MVRLGKILASITQLWAFFACVAVVLMMAHISLDVLLRWIGLPIPATVTIVPHYYMLPIVFLPLALAEKNDAHITVEILVQLFRNRLQRILAVCSWLFSAGVFSILFYQTFLDALDKMSVGTFMMEVDWKIPIWASYFFLPVGFGLVIVVLLYKIIATIAGAESGLGEKQHEAFRQ</sequence>
<dbReference type="GO" id="GO:0015740">
    <property type="term" value="P:C4-dicarboxylate transport"/>
    <property type="evidence" value="ECO:0007669"/>
    <property type="project" value="TreeGrafter"/>
</dbReference>
<keyword evidence="4" id="KW-0997">Cell inner membrane</keyword>
<dbReference type="PANTHER" id="PTHR35011:SF10">
    <property type="entry name" value="TRAP TRANSPORTER SMALL PERMEASE PROTEIN"/>
    <property type="match status" value="1"/>
</dbReference>
<evidence type="ECO:0000256" key="2">
    <source>
        <dbReference type="ARBA" id="ARBA00022448"/>
    </source>
</evidence>
<feature type="transmembrane region" description="Helical" evidence="8">
    <location>
        <begin position="130"/>
        <end position="152"/>
    </location>
</feature>
<dbReference type="AlphaFoldDB" id="A0A382TTN3"/>
<evidence type="ECO:0000256" key="1">
    <source>
        <dbReference type="ARBA" id="ARBA00004429"/>
    </source>
</evidence>
<protein>
    <recommendedName>
        <fullName evidence="9">Tripartite ATP-independent periplasmic transporters DctQ component domain-containing protein</fullName>
    </recommendedName>
</protein>
<keyword evidence="3" id="KW-1003">Cell membrane</keyword>